<gene>
    <name evidence="1" type="ORF">C7451_106116</name>
</gene>
<organism evidence="1 2">
    <name type="scientific">Blastomonas natatoria</name>
    <dbReference type="NCBI Taxonomy" id="34015"/>
    <lineage>
        <taxon>Bacteria</taxon>
        <taxon>Pseudomonadati</taxon>
        <taxon>Pseudomonadota</taxon>
        <taxon>Alphaproteobacteria</taxon>
        <taxon>Sphingomonadales</taxon>
        <taxon>Sphingomonadaceae</taxon>
        <taxon>Blastomonas</taxon>
    </lineage>
</organism>
<dbReference type="RefSeq" id="WP_110298632.1">
    <property type="nucleotide sequence ID" value="NZ_QJJM01000006.1"/>
</dbReference>
<dbReference type="AlphaFoldDB" id="A0A2V3V2F3"/>
<keyword evidence="2" id="KW-1185">Reference proteome</keyword>
<name>A0A2V3V2F3_9SPHN</name>
<evidence type="ECO:0000313" key="2">
    <source>
        <dbReference type="Proteomes" id="UP000248014"/>
    </source>
</evidence>
<proteinExistence type="predicted"/>
<dbReference type="OrthoDB" id="9987259at2"/>
<comment type="caution">
    <text evidence="1">The sequence shown here is derived from an EMBL/GenBank/DDBJ whole genome shotgun (WGS) entry which is preliminary data.</text>
</comment>
<protein>
    <submittedName>
        <fullName evidence="1">Uncharacterized protein</fullName>
    </submittedName>
</protein>
<dbReference type="EMBL" id="QJJM01000006">
    <property type="protein sequence ID" value="PXW75952.1"/>
    <property type="molecule type" value="Genomic_DNA"/>
</dbReference>
<evidence type="ECO:0000313" key="1">
    <source>
        <dbReference type="EMBL" id="PXW75952.1"/>
    </source>
</evidence>
<sequence length="116" mass="12530">MQHNPKHWHTAPAAQALIGLIAASGIEPTNRPFRNALSADYAPHYIDNLVYDCFEFEQLAGLQQQALTDALNARHATPEGGKPGSATYDDFGYLVSQNLGELVAAEIAARRQVVAA</sequence>
<accession>A0A2V3V2F3</accession>
<dbReference type="Proteomes" id="UP000248014">
    <property type="component" value="Unassembled WGS sequence"/>
</dbReference>
<reference evidence="1 2" key="1">
    <citation type="submission" date="2018-05" db="EMBL/GenBank/DDBJ databases">
        <title>Genomic Encyclopedia of Type Strains, Phase IV (KMG-IV): sequencing the most valuable type-strain genomes for metagenomic binning, comparative biology and taxonomic classification.</title>
        <authorList>
            <person name="Goeker M."/>
        </authorList>
    </citation>
    <scope>NUCLEOTIDE SEQUENCE [LARGE SCALE GENOMIC DNA]</scope>
    <source>
        <strain evidence="1 2">DSM 3183</strain>
    </source>
</reference>